<comment type="pathway">
    <text evidence="1 8">Cofactor biosynthesis; (R)-pantothenate biosynthesis; (R)-pantothenate from (R)-pantoate and beta-alanine: step 1/1.</text>
</comment>
<keyword evidence="4 8" id="KW-0566">Pantothenate biosynthesis</keyword>
<dbReference type="CDD" id="cd00560">
    <property type="entry name" value="PanC"/>
    <property type="match status" value="1"/>
</dbReference>
<dbReference type="InterPro" id="IPR003721">
    <property type="entry name" value="Pantoate_ligase"/>
</dbReference>
<organism evidence="9 10">
    <name type="scientific">Dyadobacter beijingensis</name>
    <dbReference type="NCBI Taxonomy" id="365489"/>
    <lineage>
        <taxon>Bacteria</taxon>
        <taxon>Pseudomonadati</taxon>
        <taxon>Bacteroidota</taxon>
        <taxon>Cytophagia</taxon>
        <taxon>Cytophagales</taxon>
        <taxon>Spirosomataceae</taxon>
        <taxon>Dyadobacter</taxon>
    </lineage>
</organism>
<comment type="miscellaneous">
    <text evidence="8">The reaction proceeds by a bi uni uni bi ping pong mechanism.</text>
</comment>
<evidence type="ECO:0000256" key="2">
    <source>
        <dbReference type="ARBA" id="ARBA00009256"/>
    </source>
</evidence>
<name>A0ABQ2HF56_9BACT</name>
<reference evidence="10" key="1">
    <citation type="journal article" date="2019" name="Int. J. Syst. Evol. Microbiol.">
        <title>The Global Catalogue of Microorganisms (GCM) 10K type strain sequencing project: providing services to taxonomists for standard genome sequencing and annotation.</title>
        <authorList>
            <consortium name="The Broad Institute Genomics Platform"/>
            <consortium name="The Broad Institute Genome Sequencing Center for Infectious Disease"/>
            <person name="Wu L."/>
            <person name="Ma J."/>
        </authorList>
    </citation>
    <scope>NUCLEOTIDE SEQUENCE [LARGE SCALE GENOMIC DNA]</scope>
    <source>
        <strain evidence="10">CGMCC 1.6375</strain>
    </source>
</reference>
<evidence type="ECO:0000256" key="7">
    <source>
        <dbReference type="ARBA" id="ARBA00048258"/>
    </source>
</evidence>
<keyword evidence="5 8" id="KW-0547">Nucleotide-binding</keyword>
<keyword evidence="8" id="KW-0963">Cytoplasm</keyword>
<dbReference type="EMBL" id="BMLI01000001">
    <property type="protein sequence ID" value="GGM77086.1"/>
    <property type="molecule type" value="Genomic_DNA"/>
</dbReference>
<feature type="binding site" evidence="8">
    <location>
        <position position="61"/>
    </location>
    <ligand>
        <name>beta-alanine</name>
        <dbReference type="ChEBI" id="CHEBI:57966"/>
    </ligand>
</feature>
<proteinExistence type="inferred from homology"/>
<evidence type="ECO:0000256" key="5">
    <source>
        <dbReference type="ARBA" id="ARBA00022741"/>
    </source>
</evidence>
<dbReference type="Pfam" id="PF02569">
    <property type="entry name" value="Pantoate_ligase"/>
    <property type="match status" value="1"/>
</dbReference>
<evidence type="ECO:0000256" key="1">
    <source>
        <dbReference type="ARBA" id="ARBA00004990"/>
    </source>
</evidence>
<dbReference type="Proteomes" id="UP000632339">
    <property type="component" value="Unassembled WGS sequence"/>
</dbReference>
<gene>
    <name evidence="8 9" type="primary">panC</name>
    <name evidence="9" type="ORF">GCM10010967_05820</name>
</gene>
<dbReference type="PANTHER" id="PTHR21299:SF1">
    <property type="entry name" value="PANTOATE--BETA-ALANINE LIGASE"/>
    <property type="match status" value="1"/>
</dbReference>
<feature type="binding site" evidence="8">
    <location>
        <position position="153"/>
    </location>
    <ligand>
        <name>(R)-pantoate</name>
        <dbReference type="ChEBI" id="CHEBI:15980"/>
    </ligand>
</feature>
<dbReference type="NCBIfam" id="TIGR00018">
    <property type="entry name" value="panC"/>
    <property type="match status" value="1"/>
</dbReference>
<feature type="binding site" evidence="8">
    <location>
        <position position="176"/>
    </location>
    <ligand>
        <name>ATP</name>
        <dbReference type="ChEBI" id="CHEBI:30616"/>
    </ligand>
</feature>
<dbReference type="InterPro" id="IPR004821">
    <property type="entry name" value="Cyt_trans-like"/>
</dbReference>
<evidence type="ECO:0000256" key="4">
    <source>
        <dbReference type="ARBA" id="ARBA00022655"/>
    </source>
</evidence>
<keyword evidence="3 8" id="KW-0436">Ligase</keyword>
<comment type="catalytic activity">
    <reaction evidence="7 8">
        <text>(R)-pantoate + beta-alanine + ATP = (R)-pantothenate + AMP + diphosphate + H(+)</text>
        <dbReference type="Rhea" id="RHEA:10912"/>
        <dbReference type="ChEBI" id="CHEBI:15378"/>
        <dbReference type="ChEBI" id="CHEBI:15980"/>
        <dbReference type="ChEBI" id="CHEBI:29032"/>
        <dbReference type="ChEBI" id="CHEBI:30616"/>
        <dbReference type="ChEBI" id="CHEBI:33019"/>
        <dbReference type="ChEBI" id="CHEBI:57966"/>
        <dbReference type="ChEBI" id="CHEBI:456215"/>
        <dbReference type="EC" id="6.3.2.1"/>
    </reaction>
</comment>
<dbReference type="Gene3D" id="3.30.1300.10">
    <property type="entry name" value="Pantoate-beta-alanine ligase, C-terminal domain"/>
    <property type="match status" value="1"/>
</dbReference>
<feature type="binding site" evidence="8">
    <location>
        <position position="61"/>
    </location>
    <ligand>
        <name>(R)-pantoate</name>
        <dbReference type="ChEBI" id="CHEBI:15980"/>
    </ligand>
</feature>
<feature type="active site" description="Proton donor" evidence="8">
    <location>
        <position position="37"/>
    </location>
</feature>
<keyword evidence="10" id="KW-1185">Reference proteome</keyword>
<comment type="function">
    <text evidence="8">Catalyzes the condensation of pantoate with beta-alanine in an ATP-dependent reaction via a pantoyl-adenylate intermediate.</text>
</comment>
<dbReference type="Gene3D" id="3.40.50.620">
    <property type="entry name" value="HUPs"/>
    <property type="match status" value="1"/>
</dbReference>
<comment type="subunit">
    <text evidence="8">Homodimer.</text>
</comment>
<evidence type="ECO:0000256" key="8">
    <source>
        <dbReference type="HAMAP-Rule" id="MF_00158"/>
    </source>
</evidence>
<accession>A0ABQ2HF56</accession>
<dbReference type="InterPro" id="IPR042176">
    <property type="entry name" value="Pantoate_ligase_C"/>
</dbReference>
<comment type="similarity">
    <text evidence="2 8">Belongs to the pantothenate synthetase family.</text>
</comment>
<dbReference type="PANTHER" id="PTHR21299">
    <property type="entry name" value="CYTIDYLATE KINASE/PANTOATE-BETA-ALANINE LIGASE"/>
    <property type="match status" value="1"/>
</dbReference>
<dbReference type="NCBIfam" id="TIGR00125">
    <property type="entry name" value="cyt_tran_rel"/>
    <property type="match status" value="1"/>
</dbReference>
<dbReference type="InterPro" id="IPR014729">
    <property type="entry name" value="Rossmann-like_a/b/a_fold"/>
</dbReference>
<protein>
    <recommendedName>
        <fullName evidence="8">Pantothenate synthetase</fullName>
        <shortName evidence="8">PS</shortName>
        <ecNumber evidence="8">6.3.2.1</ecNumber>
    </recommendedName>
    <alternativeName>
        <fullName evidence="8">Pantoate--beta-alanine ligase</fullName>
    </alternativeName>
    <alternativeName>
        <fullName evidence="8">Pantoate-activating enzyme</fullName>
    </alternativeName>
</protein>
<comment type="caution">
    <text evidence="9">The sequence shown here is derived from an EMBL/GenBank/DDBJ whole genome shotgun (WGS) entry which is preliminary data.</text>
</comment>
<dbReference type="HAMAP" id="MF_00158">
    <property type="entry name" value="PanC"/>
    <property type="match status" value="1"/>
</dbReference>
<evidence type="ECO:0000313" key="9">
    <source>
        <dbReference type="EMBL" id="GGM77086.1"/>
    </source>
</evidence>
<dbReference type="SUPFAM" id="SSF52374">
    <property type="entry name" value="Nucleotidylyl transferase"/>
    <property type="match status" value="1"/>
</dbReference>
<feature type="binding site" evidence="8">
    <location>
        <begin position="30"/>
        <end position="37"/>
    </location>
    <ligand>
        <name>ATP</name>
        <dbReference type="ChEBI" id="CHEBI:30616"/>
    </ligand>
</feature>
<dbReference type="RefSeq" id="WP_019941940.1">
    <property type="nucleotide sequence ID" value="NZ_BMLI01000001.1"/>
</dbReference>
<evidence type="ECO:0000313" key="10">
    <source>
        <dbReference type="Proteomes" id="UP000632339"/>
    </source>
</evidence>
<evidence type="ECO:0000256" key="3">
    <source>
        <dbReference type="ARBA" id="ARBA00022598"/>
    </source>
</evidence>
<evidence type="ECO:0000256" key="6">
    <source>
        <dbReference type="ARBA" id="ARBA00022840"/>
    </source>
</evidence>
<keyword evidence="6 8" id="KW-0067">ATP-binding</keyword>
<sequence length="280" mass="30580">MEVFTSVKSLRQYLDQQLLQQKTIGLVPTMGALHEGHISLIEAAKNGTDIVVCSIFVNPTQFNNPEDLAKYPRTFEEDRAMLEKAGCSAVFAPAVEEMYPEQPVLKINFGELETVMEGASRPGHFNGVGIVVSKLFNIVRPHRAYFGQKDLQQVSVVSQLVRDLAFGLELVICPTVRENDGLAMSSRNRRLSDAERAIAPQIYKILAGACDALLAGEAVNAVTTEAEALFKAAPGFTLDYFEVINIKTLRPVDQIGPEGGNAICVAAFLGPVRLIDNVIF</sequence>
<feature type="binding site" evidence="8">
    <location>
        <begin position="184"/>
        <end position="187"/>
    </location>
    <ligand>
        <name>ATP</name>
        <dbReference type="ChEBI" id="CHEBI:30616"/>
    </ligand>
</feature>
<comment type="subcellular location">
    <subcellularLocation>
        <location evidence="8">Cytoplasm</location>
    </subcellularLocation>
</comment>
<dbReference type="EC" id="6.3.2.1" evidence="8"/>
<feature type="binding site" evidence="8">
    <location>
        <begin position="147"/>
        <end position="150"/>
    </location>
    <ligand>
        <name>ATP</name>
        <dbReference type="ChEBI" id="CHEBI:30616"/>
    </ligand>
</feature>